<dbReference type="EMBL" id="JAENHP010000002">
    <property type="protein sequence ID" value="MBM2615183.1"/>
    <property type="molecule type" value="Genomic_DNA"/>
</dbReference>
<evidence type="ECO:0000313" key="2">
    <source>
        <dbReference type="EMBL" id="MBM2615183.1"/>
    </source>
</evidence>
<feature type="region of interest" description="Disordered" evidence="1">
    <location>
        <begin position="149"/>
        <end position="309"/>
    </location>
</feature>
<keyword evidence="3" id="KW-1185">Reference proteome</keyword>
<organism evidence="2 3">
    <name type="scientific">Paractinoplanes ovalisporus</name>
    <dbReference type="NCBI Taxonomy" id="2810368"/>
    <lineage>
        <taxon>Bacteria</taxon>
        <taxon>Bacillati</taxon>
        <taxon>Actinomycetota</taxon>
        <taxon>Actinomycetes</taxon>
        <taxon>Micromonosporales</taxon>
        <taxon>Micromonosporaceae</taxon>
        <taxon>Paractinoplanes</taxon>
    </lineage>
</organism>
<evidence type="ECO:0000256" key="1">
    <source>
        <dbReference type="SAM" id="MobiDB-lite"/>
    </source>
</evidence>
<feature type="region of interest" description="Disordered" evidence="1">
    <location>
        <begin position="84"/>
        <end position="112"/>
    </location>
</feature>
<comment type="caution">
    <text evidence="2">The sequence shown here is derived from an EMBL/GenBank/DDBJ whole genome shotgun (WGS) entry which is preliminary data.</text>
</comment>
<accession>A0ABS2A5S4</accession>
<protein>
    <submittedName>
        <fullName evidence="2">Uncharacterized protein</fullName>
    </submittedName>
</protein>
<dbReference type="RefSeq" id="WP_203375108.1">
    <property type="nucleotide sequence ID" value="NZ_JAENHP010000002.1"/>
</dbReference>
<gene>
    <name evidence="2" type="ORF">JIG36_06355</name>
</gene>
<feature type="compositionally biased region" description="Basic and acidic residues" evidence="1">
    <location>
        <begin position="354"/>
        <end position="366"/>
    </location>
</feature>
<feature type="compositionally biased region" description="Low complexity" evidence="1">
    <location>
        <begin position="198"/>
        <end position="215"/>
    </location>
</feature>
<feature type="compositionally biased region" description="Basic and acidic residues" evidence="1">
    <location>
        <begin position="216"/>
        <end position="229"/>
    </location>
</feature>
<feature type="compositionally biased region" description="Gly residues" evidence="1">
    <location>
        <begin position="263"/>
        <end position="296"/>
    </location>
</feature>
<sequence>MAGSAREEAERLVATVLARAVAGQAFNDRRWATGDAECCVCPVCKAIAAMRDPKPETAARLAGSASDLAGSVASLLRSVSAIVGEKPKPAPPAPAKPGNADQTWSAATRADSNTADAAWSAAINAAEAERAAAAVEAGSGDALAAGDTASSGGVLAGSSHLPDSTDKSDLSGKTMSGAGGGETDRPERSPGRAGLFGSATSDDPWSAATTTSAAEVAREHAAELAERKAAALRAAAEAERRVAEAAALAKARRDAAVKEAAAGAGGADAGAAGGAGPAGGGAGASGGAGGAGGGETGNTAGRAGRGERTARRLDVWAAATADAGVAAVAGGDAVDHDVAGAEASGDEGGGGPGDDARDGDAQQRDN</sequence>
<name>A0ABS2A5S4_9ACTN</name>
<evidence type="ECO:0000313" key="3">
    <source>
        <dbReference type="Proteomes" id="UP000632138"/>
    </source>
</evidence>
<proteinExistence type="predicted"/>
<reference evidence="2 3" key="1">
    <citation type="submission" date="2021-01" db="EMBL/GenBank/DDBJ databases">
        <title>Actinoplanes sp. nov. LDG1-06 isolated from lichen.</title>
        <authorList>
            <person name="Saeng-In P."/>
            <person name="Phongsopitanun W."/>
            <person name="Kanchanasin P."/>
            <person name="Yuki M."/>
            <person name="Kudo T."/>
            <person name="Ohkuma M."/>
            <person name="Tanasupawat S."/>
        </authorList>
    </citation>
    <scope>NUCLEOTIDE SEQUENCE [LARGE SCALE GENOMIC DNA]</scope>
    <source>
        <strain evidence="2 3">LDG1-06</strain>
    </source>
</reference>
<feature type="region of interest" description="Disordered" evidence="1">
    <location>
        <begin position="336"/>
        <end position="366"/>
    </location>
</feature>
<dbReference type="Proteomes" id="UP000632138">
    <property type="component" value="Unassembled WGS sequence"/>
</dbReference>